<name>A0AAD2PXC1_9STRA</name>
<sequence length="117" mass="13174">MSAAKTPPIHVLRGLLRYAKSAREVDASAVVLKSSPTQDFILAQFRESKDLSESQDIQRRRKLAFDFLTLKQDIAERERLQKLDSGAEVQLSPKEMSRRAAARAGLQLPDLNPDLEK</sequence>
<proteinExistence type="predicted"/>
<organism evidence="2 3">
    <name type="scientific">Cylindrotheca closterium</name>
    <dbReference type="NCBI Taxonomy" id="2856"/>
    <lineage>
        <taxon>Eukaryota</taxon>
        <taxon>Sar</taxon>
        <taxon>Stramenopiles</taxon>
        <taxon>Ochrophyta</taxon>
        <taxon>Bacillariophyta</taxon>
        <taxon>Bacillariophyceae</taxon>
        <taxon>Bacillariophycidae</taxon>
        <taxon>Bacillariales</taxon>
        <taxon>Bacillariaceae</taxon>
        <taxon>Cylindrotheca</taxon>
    </lineage>
</organism>
<accession>A0AAD2PXC1</accession>
<keyword evidence="3" id="KW-1185">Reference proteome</keyword>
<comment type="caution">
    <text evidence="2">The sequence shown here is derived from an EMBL/GenBank/DDBJ whole genome shotgun (WGS) entry which is preliminary data.</text>
</comment>
<protein>
    <submittedName>
        <fullName evidence="2">Uncharacterized protein</fullName>
    </submittedName>
</protein>
<dbReference type="EMBL" id="CAKOGP040002236">
    <property type="protein sequence ID" value="CAJ1965892.1"/>
    <property type="molecule type" value="Genomic_DNA"/>
</dbReference>
<gene>
    <name evidence="2" type="ORF">CYCCA115_LOCUS21481</name>
</gene>
<evidence type="ECO:0000313" key="3">
    <source>
        <dbReference type="Proteomes" id="UP001295423"/>
    </source>
</evidence>
<feature type="region of interest" description="Disordered" evidence="1">
    <location>
        <begin position="85"/>
        <end position="117"/>
    </location>
</feature>
<reference evidence="2" key="1">
    <citation type="submission" date="2023-08" db="EMBL/GenBank/DDBJ databases">
        <authorList>
            <person name="Audoor S."/>
            <person name="Bilcke G."/>
        </authorList>
    </citation>
    <scope>NUCLEOTIDE SEQUENCE</scope>
</reference>
<dbReference type="Proteomes" id="UP001295423">
    <property type="component" value="Unassembled WGS sequence"/>
</dbReference>
<evidence type="ECO:0000256" key="1">
    <source>
        <dbReference type="SAM" id="MobiDB-lite"/>
    </source>
</evidence>
<dbReference type="AlphaFoldDB" id="A0AAD2PXC1"/>
<evidence type="ECO:0000313" key="2">
    <source>
        <dbReference type="EMBL" id="CAJ1965892.1"/>
    </source>
</evidence>